<protein>
    <submittedName>
        <fullName evidence="1">Uncharacterized protein</fullName>
    </submittedName>
</protein>
<reference evidence="2" key="1">
    <citation type="submission" date="2016-10" db="EMBL/GenBank/DDBJ databases">
        <authorList>
            <person name="Varghese N."/>
            <person name="Submissions S."/>
        </authorList>
    </citation>
    <scope>NUCLEOTIDE SEQUENCE [LARGE SCALE GENOMIC DNA]</scope>
    <source>
        <strain evidence="2">DUS833</strain>
    </source>
</reference>
<proteinExistence type="predicted"/>
<name>A0A1H1KAR7_9BURK</name>
<evidence type="ECO:0000313" key="1">
    <source>
        <dbReference type="EMBL" id="SDR59421.1"/>
    </source>
</evidence>
<dbReference type="RefSeq" id="WP_090811057.1">
    <property type="nucleotide sequence ID" value="NZ_FNKX01000003.1"/>
</dbReference>
<dbReference type="Proteomes" id="UP000199365">
    <property type="component" value="Unassembled WGS sequence"/>
</dbReference>
<organism evidence="1 2">
    <name type="scientific">Paraburkholderia tuberum</name>
    <dbReference type="NCBI Taxonomy" id="157910"/>
    <lineage>
        <taxon>Bacteria</taxon>
        <taxon>Pseudomonadati</taxon>
        <taxon>Pseudomonadota</taxon>
        <taxon>Betaproteobacteria</taxon>
        <taxon>Burkholderiales</taxon>
        <taxon>Burkholderiaceae</taxon>
        <taxon>Paraburkholderia</taxon>
    </lineage>
</organism>
<evidence type="ECO:0000313" key="2">
    <source>
        <dbReference type="Proteomes" id="UP000199365"/>
    </source>
</evidence>
<gene>
    <name evidence="1" type="ORF">SAMN05445850_6839</name>
</gene>
<keyword evidence="2" id="KW-1185">Reference proteome</keyword>
<sequence>MDNANDALHRMCKLVTANTREMSVLGARAMVLGTFLDAASPHLTTQQRAKVATSFRQGIEEAMSLMDDVPLPAEYHSAMLELTNVILAILGPSRASPL</sequence>
<dbReference type="AlphaFoldDB" id="A0A1H1KAR7"/>
<dbReference type="EMBL" id="FNKX01000003">
    <property type="protein sequence ID" value="SDR59421.1"/>
    <property type="molecule type" value="Genomic_DNA"/>
</dbReference>
<accession>A0A1H1KAR7</accession>